<evidence type="ECO:0000313" key="7">
    <source>
        <dbReference type="Proteomes" id="UP000568664"/>
    </source>
</evidence>
<dbReference type="Proteomes" id="UP000568664">
    <property type="component" value="Unassembled WGS sequence"/>
</dbReference>
<dbReference type="GO" id="GO:0046872">
    <property type="term" value="F:metal ion binding"/>
    <property type="evidence" value="ECO:0007669"/>
    <property type="project" value="UniProtKB-KW"/>
</dbReference>
<dbReference type="SUPFAM" id="SSF102114">
    <property type="entry name" value="Radical SAM enzymes"/>
    <property type="match status" value="1"/>
</dbReference>
<evidence type="ECO:0000256" key="5">
    <source>
        <dbReference type="ARBA" id="ARBA00023014"/>
    </source>
</evidence>
<reference evidence="6 7" key="1">
    <citation type="submission" date="2020-04" db="EMBL/GenBank/DDBJ databases">
        <title>Thalassotalea sp. M1531, isolated from the surface of marine red alga.</title>
        <authorList>
            <person name="Pang L."/>
            <person name="Lu D.-C."/>
        </authorList>
    </citation>
    <scope>NUCLEOTIDE SEQUENCE [LARGE SCALE GENOMIC DNA]</scope>
    <source>
        <strain evidence="6 7">M1531</strain>
    </source>
</reference>
<dbReference type="Pfam" id="PF13353">
    <property type="entry name" value="Fer4_12"/>
    <property type="match status" value="1"/>
</dbReference>
<dbReference type="GO" id="GO:0051536">
    <property type="term" value="F:iron-sulfur cluster binding"/>
    <property type="evidence" value="ECO:0007669"/>
    <property type="project" value="UniProtKB-KW"/>
</dbReference>
<dbReference type="NCBIfam" id="TIGR02826">
    <property type="entry name" value="RNR_activ_nrdG3"/>
    <property type="match status" value="1"/>
</dbReference>
<dbReference type="SFLD" id="SFLDS00029">
    <property type="entry name" value="Radical_SAM"/>
    <property type="match status" value="1"/>
</dbReference>
<dbReference type="Gene3D" id="3.20.20.70">
    <property type="entry name" value="Aldolase class I"/>
    <property type="match status" value="1"/>
</dbReference>
<dbReference type="EMBL" id="JABBXH010000004">
    <property type="protein sequence ID" value="NMP32363.1"/>
    <property type="molecule type" value="Genomic_DNA"/>
</dbReference>
<evidence type="ECO:0000313" key="6">
    <source>
        <dbReference type="EMBL" id="NMP32363.1"/>
    </source>
</evidence>
<dbReference type="InterPro" id="IPR014191">
    <property type="entry name" value="Anaer_RNR_activator"/>
</dbReference>
<organism evidence="6 7">
    <name type="scientific">Thalassotalea algicola</name>
    <dbReference type="NCBI Taxonomy" id="2716224"/>
    <lineage>
        <taxon>Bacteria</taxon>
        <taxon>Pseudomonadati</taxon>
        <taxon>Pseudomonadota</taxon>
        <taxon>Gammaproteobacteria</taxon>
        <taxon>Alteromonadales</taxon>
        <taxon>Colwelliaceae</taxon>
        <taxon>Thalassotalea</taxon>
    </lineage>
</organism>
<evidence type="ECO:0000256" key="3">
    <source>
        <dbReference type="ARBA" id="ARBA00022723"/>
    </source>
</evidence>
<dbReference type="GO" id="GO:0003824">
    <property type="term" value="F:catalytic activity"/>
    <property type="evidence" value="ECO:0007669"/>
    <property type="project" value="InterPro"/>
</dbReference>
<comment type="cofactor">
    <cofactor evidence="1">
        <name>[4Fe-4S] cluster</name>
        <dbReference type="ChEBI" id="CHEBI:49883"/>
    </cofactor>
</comment>
<dbReference type="AlphaFoldDB" id="A0A7Y0LDT5"/>
<keyword evidence="7" id="KW-1185">Reference proteome</keyword>
<keyword evidence="5" id="KW-0411">Iron-sulfur</keyword>
<keyword evidence="2" id="KW-0949">S-adenosyl-L-methionine</keyword>
<comment type="caution">
    <text evidence="6">The sequence shown here is derived from an EMBL/GenBank/DDBJ whole genome shotgun (WGS) entry which is preliminary data.</text>
</comment>
<evidence type="ECO:0000256" key="4">
    <source>
        <dbReference type="ARBA" id="ARBA00023004"/>
    </source>
</evidence>
<protein>
    <submittedName>
        <fullName evidence="6">Anaerobic ribonucleoside-triphosphate reductase activating protein</fullName>
    </submittedName>
</protein>
<gene>
    <name evidence="6" type="primary">nrdG</name>
    <name evidence="6" type="ORF">HII17_12400</name>
</gene>
<evidence type="ECO:0000256" key="1">
    <source>
        <dbReference type="ARBA" id="ARBA00001966"/>
    </source>
</evidence>
<keyword evidence="4" id="KW-0408">Iron</keyword>
<dbReference type="RefSeq" id="WP_169075704.1">
    <property type="nucleotide sequence ID" value="NZ_JABBXH010000004.1"/>
</dbReference>
<dbReference type="InterPro" id="IPR007197">
    <property type="entry name" value="rSAM"/>
</dbReference>
<dbReference type="InterPro" id="IPR013785">
    <property type="entry name" value="Aldolase_TIM"/>
</dbReference>
<dbReference type="InterPro" id="IPR058240">
    <property type="entry name" value="rSAM_sf"/>
</dbReference>
<evidence type="ECO:0000256" key="2">
    <source>
        <dbReference type="ARBA" id="ARBA00022691"/>
    </source>
</evidence>
<proteinExistence type="predicted"/>
<accession>A0A7Y0LDT5</accession>
<sequence>MFNHFPPHVVFEEVPDEVTLAFVISGCPLRCSGCHSQDTWQRDRGLPLTCERFSHYIEQYSGFISCVLFFGGEWQSELLIKKLIIAKQYQLKTCLYTGLNKLPKRILQHLDFVKTGPWLEERGGLADPKSNQQFIEVSTGKKLNHRFYNH</sequence>
<name>A0A7Y0LDT5_9GAMM</name>
<keyword evidence="3" id="KW-0479">Metal-binding</keyword>